<evidence type="ECO:0000256" key="1">
    <source>
        <dbReference type="SAM" id="MobiDB-lite"/>
    </source>
</evidence>
<sequence length="580" mass="65648">MGDNWAVRTDGDEPPSYSPNSEYFAIKMHYTIGDVCKMDGHRLAGYIDYCCADKISKLELISMSKELNLEVEGCSFWWLDLTGGNTGLTEIKNDQDVLAIALGVGYSRVVNVYVKVSKRDEDANLEGTSLGKESKGQEEDEESELHYLEYSFHSGEEEQAVEERMAISEIPPLKEIRGEGSVDEDVIQSDCASSEEFQSCSSTDEEELDPLRPRYTEFNEELDMKDPHFKIGMKFRSFKQFKEAVKNYGIKNKCVMNFKPNNKKRCKAFCKRGCPFYLWASPMVNDKNTVQIKSGVLKHECMRDHNIRHVSAEWIAKNYLDQFRADPSWKIAGIIQAVRTNQDANISRLKAWRAKRIAASHILHTTQDKNCWSKSDQAPIIPLEPANKNRGRKPLLRRKEADEENTGFIKGKVSRRGIIITCSICGAQGHNKRYHGQQGKNQKRKTGQAAGRSSGAAMANEDDSNDQDPMDTIDPQVQHNHFAQVHFPCINNEEDELIAQVQISVDPMSRHQDKAKFGANESLKGKHMLVEPPVKKKSSLKKKPSTQVRIPVLRSHVQGRNVGDRKAPDKEGLTAKKRKV</sequence>
<feature type="compositionally biased region" description="Basic and acidic residues" evidence="1">
    <location>
        <begin position="562"/>
        <end position="574"/>
    </location>
</feature>
<dbReference type="PANTHER" id="PTHR31973:SF187">
    <property type="entry name" value="MUTATOR TRANSPOSASE MUDRA PROTEIN"/>
    <property type="match status" value="1"/>
</dbReference>
<gene>
    <name evidence="4" type="primary">LOC120278432</name>
</gene>
<evidence type="ECO:0000259" key="2">
    <source>
        <dbReference type="Pfam" id="PF03108"/>
    </source>
</evidence>
<evidence type="ECO:0000313" key="4">
    <source>
        <dbReference type="RefSeq" id="XP_039141160.1"/>
    </source>
</evidence>
<keyword evidence="3" id="KW-1185">Reference proteome</keyword>
<dbReference type="GeneID" id="120278432"/>
<feature type="region of interest" description="Disordered" evidence="1">
    <location>
        <begin position="556"/>
        <end position="580"/>
    </location>
</feature>
<accession>A0AB40CMU9</accession>
<dbReference type="Pfam" id="PF03108">
    <property type="entry name" value="DBD_Tnp_Mut"/>
    <property type="match status" value="1"/>
</dbReference>
<dbReference type="AlphaFoldDB" id="A0AB40CMU9"/>
<reference evidence="4" key="1">
    <citation type="submission" date="2025-08" db="UniProtKB">
        <authorList>
            <consortium name="RefSeq"/>
        </authorList>
    </citation>
    <scope>IDENTIFICATION</scope>
</reference>
<dbReference type="Proteomes" id="UP001515500">
    <property type="component" value="Chromosome 16"/>
</dbReference>
<proteinExistence type="predicted"/>
<dbReference type="InterPro" id="IPR004332">
    <property type="entry name" value="Transposase_MuDR"/>
</dbReference>
<feature type="compositionally biased region" description="Acidic residues" evidence="1">
    <location>
        <begin position="460"/>
        <end position="471"/>
    </location>
</feature>
<organism evidence="3 4">
    <name type="scientific">Dioscorea cayennensis subsp. rotundata</name>
    <name type="common">White Guinea yam</name>
    <name type="synonym">Dioscorea rotundata</name>
    <dbReference type="NCBI Taxonomy" id="55577"/>
    <lineage>
        <taxon>Eukaryota</taxon>
        <taxon>Viridiplantae</taxon>
        <taxon>Streptophyta</taxon>
        <taxon>Embryophyta</taxon>
        <taxon>Tracheophyta</taxon>
        <taxon>Spermatophyta</taxon>
        <taxon>Magnoliopsida</taxon>
        <taxon>Liliopsida</taxon>
        <taxon>Dioscoreales</taxon>
        <taxon>Dioscoreaceae</taxon>
        <taxon>Dioscorea</taxon>
    </lineage>
</organism>
<evidence type="ECO:0000313" key="3">
    <source>
        <dbReference type="Proteomes" id="UP001515500"/>
    </source>
</evidence>
<name>A0AB40CMU9_DIOCR</name>
<dbReference type="PANTHER" id="PTHR31973">
    <property type="entry name" value="POLYPROTEIN, PUTATIVE-RELATED"/>
    <property type="match status" value="1"/>
</dbReference>
<feature type="domain" description="Transposase MuDR plant" evidence="2">
    <location>
        <begin position="229"/>
        <end position="283"/>
    </location>
</feature>
<feature type="region of interest" description="Disordered" evidence="1">
    <location>
        <begin position="430"/>
        <end position="474"/>
    </location>
</feature>
<dbReference type="RefSeq" id="XP_039141160.1">
    <property type="nucleotide sequence ID" value="XM_039285226.1"/>
</dbReference>
<protein>
    <submittedName>
        <fullName evidence="4">Uncharacterized protein LOC120278432 isoform X1</fullName>
    </submittedName>
</protein>
<feature type="compositionally biased region" description="Basic residues" evidence="1">
    <location>
        <begin position="430"/>
        <end position="446"/>
    </location>
</feature>